<organism evidence="2 3">
    <name type="scientific">Granulosicoccus antarcticus IMCC3135</name>
    <dbReference type="NCBI Taxonomy" id="1192854"/>
    <lineage>
        <taxon>Bacteria</taxon>
        <taxon>Pseudomonadati</taxon>
        <taxon>Pseudomonadota</taxon>
        <taxon>Gammaproteobacteria</taxon>
        <taxon>Chromatiales</taxon>
        <taxon>Granulosicoccaceae</taxon>
        <taxon>Granulosicoccus</taxon>
    </lineage>
</organism>
<dbReference type="PANTHER" id="PTHR47017:SF1">
    <property type="entry name" value="ACYL-COA"/>
    <property type="match status" value="1"/>
</dbReference>
<dbReference type="SUPFAM" id="SSF55729">
    <property type="entry name" value="Acyl-CoA N-acyltransferases (Nat)"/>
    <property type="match status" value="1"/>
</dbReference>
<evidence type="ECO:0000313" key="3">
    <source>
        <dbReference type="Proteomes" id="UP000250079"/>
    </source>
</evidence>
<dbReference type="AlphaFoldDB" id="A0A2Z2P3G1"/>
<evidence type="ECO:0000256" key="1">
    <source>
        <dbReference type="SAM" id="MobiDB-lite"/>
    </source>
</evidence>
<gene>
    <name evidence="2" type="ORF">IMCC3135_25370</name>
</gene>
<reference evidence="2 3" key="1">
    <citation type="submission" date="2016-12" db="EMBL/GenBank/DDBJ databases">
        <authorList>
            <person name="Song W.-J."/>
            <person name="Kurnit D.M."/>
        </authorList>
    </citation>
    <scope>NUCLEOTIDE SEQUENCE [LARGE SCALE GENOMIC DNA]</scope>
    <source>
        <strain evidence="2 3">IMCC3135</strain>
    </source>
</reference>
<dbReference type="KEGG" id="gai:IMCC3135_25370"/>
<sequence>MHEKQDPGKSMNLQIEVRDSLAEISSEKWNALCEDGNPFLRHEFLHTLDASGCLGDATGWYPRYFLLWSSDDESRELLGAVPAYIKTNSYGEFVFDWAWAEAYERNQMDYYPKLVSSIPFTPATGQRLLVRADQPYEQTVLLMAGAIRQFAESQRFSGVHYLFLTERESRLLSAREPAPASREQEKPADDDTVSASTNIADDHLRRIDCQYHWHNDSYSDFDDFLSRCTSRRRKTIRRERRHVSDAGIRLEQRSGSSLSDAEWHWVHQFYASTFDRKWGNPSLTQAFFETIGDKMGDQVLIVFAYDDSDEEPEWPVACSIMFVGTHTLYGRFWGCRKEFNSLHFEACYYQGIEFCIARGIQNFEPGAQGEHKITRGFVPSITHSAHYIQHPAFRDAIAAFLSEERPHVEQRCAGLTNLLPFKAETLSL</sequence>
<proteinExistence type="predicted"/>
<dbReference type="InterPro" id="IPR016181">
    <property type="entry name" value="Acyl_CoA_acyltransferase"/>
</dbReference>
<protein>
    <recommendedName>
        <fullName evidence="4">BioF2-like acetyltransferase domain-containing protein</fullName>
    </recommendedName>
</protein>
<feature type="region of interest" description="Disordered" evidence="1">
    <location>
        <begin position="174"/>
        <end position="194"/>
    </location>
</feature>
<dbReference type="PANTHER" id="PTHR47017">
    <property type="entry name" value="ACYL-COA"/>
    <property type="match status" value="1"/>
</dbReference>
<dbReference type="Gene3D" id="3.40.630.30">
    <property type="match status" value="1"/>
</dbReference>
<dbReference type="EMBL" id="CP018632">
    <property type="protein sequence ID" value="ASJ75137.1"/>
    <property type="molecule type" value="Genomic_DNA"/>
</dbReference>
<dbReference type="Pfam" id="PF04339">
    <property type="entry name" value="FemAB_like"/>
    <property type="match status" value="1"/>
</dbReference>
<keyword evidence="3" id="KW-1185">Reference proteome</keyword>
<evidence type="ECO:0000313" key="2">
    <source>
        <dbReference type="EMBL" id="ASJ75137.1"/>
    </source>
</evidence>
<dbReference type="InterPro" id="IPR007434">
    <property type="entry name" value="FemAB-like"/>
</dbReference>
<evidence type="ECO:0008006" key="4">
    <source>
        <dbReference type="Google" id="ProtNLM"/>
    </source>
</evidence>
<name>A0A2Z2P3G1_9GAMM</name>
<dbReference type="Proteomes" id="UP000250079">
    <property type="component" value="Chromosome"/>
</dbReference>
<accession>A0A2Z2P3G1</accession>